<dbReference type="RefSeq" id="WP_046550764.1">
    <property type="nucleotide sequence ID" value="NZ_CP011308.1"/>
</dbReference>
<proteinExistence type="predicted"/>
<dbReference type="OrthoDB" id="5373204at2"/>
<dbReference type="EMBL" id="CP011308">
    <property type="protein sequence ID" value="AKF24671.1"/>
    <property type="molecule type" value="Genomic_DNA"/>
</dbReference>
<accession>A0A7U4RQE7</accession>
<protein>
    <submittedName>
        <fullName evidence="2">Uncharacterized protein</fullName>
    </submittedName>
</protein>
<organism evidence="2 3">
    <name type="scientific">Sulfurovum lithotrophicum</name>
    <dbReference type="NCBI Taxonomy" id="206403"/>
    <lineage>
        <taxon>Bacteria</taxon>
        <taxon>Pseudomonadati</taxon>
        <taxon>Campylobacterota</taxon>
        <taxon>Epsilonproteobacteria</taxon>
        <taxon>Campylobacterales</taxon>
        <taxon>Sulfurovaceae</taxon>
        <taxon>Sulfurovum</taxon>
    </lineage>
</organism>
<keyword evidence="3" id="KW-1185">Reference proteome</keyword>
<evidence type="ECO:0000313" key="2">
    <source>
        <dbReference type="EMBL" id="AKF24671.1"/>
    </source>
</evidence>
<evidence type="ECO:0000256" key="1">
    <source>
        <dbReference type="SAM" id="Coils"/>
    </source>
</evidence>
<reference evidence="2 3" key="1">
    <citation type="submission" date="2015-04" db="EMBL/GenBank/DDBJ databases">
        <title>Complete genome sequence of Sulfurovum lithotrophicum ATCC BAA-797T.</title>
        <authorList>
            <person name="Ahn J."/>
            <person name="Park G."/>
            <person name="Jeon W."/>
            <person name="Jang Y."/>
            <person name="Jang M."/>
            <person name="Lee H."/>
            <person name="Lee H."/>
        </authorList>
    </citation>
    <scope>NUCLEOTIDE SEQUENCE [LARGE SCALE GENOMIC DNA]</scope>
    <source>
        <strain evidence="3">ATCC BAA-797 / 42BKT</strain>
    </source>
</reference>
<sequence>MEKMTMKAYAVKHKLSLFNVVKLVKSGKVKSETVTEEGKETIYIIVDENNMTIAKEKEYEAQKDEDNELETRVTQLEAEVRALRREIEALKKARL</sequence>
<feature type="coiled-coil region" evidence="1">
    <location>
        <begin position="59"/>
        <end position="93"/>
    </location>
</feature>
<reference evidence="3" key="2">
    <citation type="journal article" date="2017" name="Stand. Genomic Sci.">
        <title>Complete genome sequence of the sulfur-oxidizing chemolithoautotrophic Sulfurovum lithotrophicum 42BKTT.</title>
        <authorList>
            <person name="Jeon W."/>
            <person name="Priscilla L."/>
            <person name="Park G."/>
            <person name="Lee H."/>
            <person name="Lee N."/>
            <person name="Lee D."/>
            <person name="Kwon H."/>
            <person name="Ahn I."/>
            <person name="Lee C."/>
            <person name="Lee H."/>
            <person name="Ahn J."/>
        </authorList>
    </citation>
    <scope>NUCLEOTIDE SEQUENCE [LARGE SCALE GENOMIC DNA]</scope>
    <source>
        <strain evidence="3">ATCC BAA-797 / 42BKT</strain>
    </source>
</reference>
<dbReference type="Proteomes" id="UP000034444">
    <property type="component" value="Chromosome"/>
</dbReference>
<evidence type="ECO:0000313" key="3">
    <source>
        <dbReference type="Proteomes" id="UP000034444"/>
    </source>
</evidence>
<dbReference type="KEGG" id="slh:YH65_04175"/>
<name>A0A7U4RQE7_9BACT</name>
<gene>
    <name evidence="2" type="ORF">YH65_04175</name>
</gene>
<keyword evidence="1" id="KW-0175">Coiled coil</keyword>
<dbReference type="AlphaFoldDB" id="A0A7U4RQE7"/>